<gene>
    <name evidence="2" type="ORF">AVDCRST_MAG76-2973</name>
</gene>
<reference evidence="2" key="1">
    <citation type="submission" date="2020-02" db="EMBL/GenBank/DDBJ databases">
        <authorList>
            <person name="Meier V. D."/>
        </authorList>
    </citation>
    <scope>NUCLEOTIDE SEQUENCE</scope>
    <source>
        <strain evidence="2">AVDCRST_MAG76</strain>
    </source>
</reference>
<organism evidence="2">
    <name type="scientific">uncultured Acidimicrobiales bacterium</name>
    <dbReference type="NCBI Taxonomy" id="310071"/>
    <lineage>
        <taxon>Bacteria</taxon>
        <taxon>Bacillati</taxon>
        <taxon>Actinomycetota</taxon>
        <taxon>Acidimicrobiia</taxon>
        <taxon>Acidimicrobiales</taxon>
        <taxon>environmental samples</taxon>
    </lineage>
</organism>
<keyword evidence="2" id="KW-0808">Transferase</keyword>
<dbReference type="EC" id="2.7.7.4" evidence="2"/>
<evidence type="ECO:0000256" key="1">
    <source>
        <dbReference type="SAM" id="MobiDB-lite"/>
    </source>
</evidence>
<dbReference type="AlphaFoldDB" id="A0A6J4IYX2"/>
<accession>A0A6J4IYX2</accession>
<feature type="region of interest" description="Disordered" evidence="1">
    <location>
        <begin position="1"/>
        <end position="70"/>
    </location>
</feature>
<name>A0A6J4IYX2_9ACTN</name>
<evidence type="ECO:0000313" key="2">
    <source>
        <dbReference type="EMBL" id="CAA9262672.1"/>
    </source>
</evidence>
<dbReference type="EMBL" id="CADCSZ010000175">
    <property type="protein sequence ID" value="CAA9262672.1"/>
    <property type="molecule type" value="Genomic_DNA"/>
</dbReference>
<proteinExistence type="predicted"/>
<dbReference type="GO" id="GO:0004781">
    <property type="term" value="F:sulfate adenylyltransferase (ATP) activity"/>
    <property type="evidence" value="ECO:0007669"/>
    <property type="project" value="UniProtKB-EC"/>
</dbReference>
<keyword evidence="2" id="KW-0548">Nucleotidyltransferase</keyword>
<sequence>MAPRRPSSAHGPLAASMAGTQRSPPTTFHARRHRPASEERAVRPVGTTGSRPPGRRSEFLRAPRGGRRRL</sequence>
<protein>
    <submittedName>
        <fullName evidence="2">Sulfate adenylyltransferase subunit 1</fullName>
        <ecNumber evidence="2">2.7.7.4</ecNumber>
    </submittedName>
</protein>